<reference evidence="14 15" key="1">
    <citation type="journal article" date="2017" name="Nat. Ecol. Evol.">
        <title>Scallop genome provides insights into evolution of bilaterian karyotype and development.</title>
        <authorList>
            <person name="Wang S."/>
            <person name="Zhang J."/>
            <person name="Jiao W."/>
            <person name="Li J."/>
            <person name="Xun X."/>
            <person name="Sun Y."/>
            <person name="Guo X."/>
            <person name="Huan P."/>
            <person name="Dong B."/>
            <person name="Zhang L."/>
            <person name="Hu X."/>
            <person name="Sun X."/>
            <person name="Wang J."/>
            <person name="Zhao C."/>
            <person name="Wang Y."/>
            <person name="Wang D."/>
            <person name="Huang X."/>
            <person name="Wang R."/>
            <person name="Lv J."/>
            <person name="Li Y."/>
            <person name="Zhang Z."/>
            <person name="Liu B."/>
            <person name="Lu W."/>
            <person name="Hui Y."/>
            <person name="Liang J."/>
            <person name="Zhou Z."/>
            <person name="Hou R."/>
            <person name="Li X."/>
            <person name="Liu Y."/>
            <person name="Li H."/>
            <person name="Ning X."/>
            <person name="Lin Y."/>
            <person name="Zhao L."/>
            <person name="Xing Q."/>
            <person name="Dou J."/>
            <person name="Li Y."/>
            <person name="Mao J."/>
            <person name="Guo H."/>
            <person name="Dou H."/>
            <person name="Li T."/>
            <person name="Mu C."/>
            <person name="Jiang W."/>
            <person name="Fu Q."/>
            <person name="Fu X."/>
            <person name="Miao Y."/>
            <person name="Liu J."/>
            <person name="Yu Q."/>
            <person name="Li R."/>
            <person name="Liao H."/>
            <person name="Li X."/>
            <person name="Kong Y."/>
            <person name="Jiang Z."/>
            <person name="Chourrout D."/>
            <person name="Li R."/>
            <person name="Bao Z."/>
        </authorList>
    </citation>
    <scope>NUCLEOTIDE SEQUENCE [LARGE SCALE GENOMIC DNA]</scope>
    <source>
        <strain evidence="14 15">PY_sf001</strain>
    </source>
</reference>
<dbReference type="Pfam" id="PF01833">
    <property type="entry name" value="TIG"/>
    <property type="match status" value="13"/>
</dbReference>
<feature type="region of interest" description="Disordered" evidence="10">
    <location>
        <begin position="4010"/>
        <end position="4042"/>
    </location>
</feature>
<evidence type="ECO:0000259" key="13">
    <source>
        <dbReference type="PROSITE" id="PS51820"/>
    </source>
</evidence>
<evidence type="ECO:0000313" key="14">
    <source>
        <dbReference type="EMBL" id="OWF50188.1"/>
    </source>
</evidence>
<evidence type="ECO:0000256" key="5">
    <source>
        <dbReference type="ARBA" id="ARBA00022729"/>
    </source>
</evidence>
<evidence type="ECO:0000256" key="8">
    <source>
        <dbReference type="ARBA" id="ARBA00023180"/>
    </source>
</evidence>
<dbReference type="InterPro" id="IPR006626">
    <property type="entry name" value="PbH1"/>
</dbReference>
<dbReference type="InterPro" id="IPR052387">
    <property type="entry name" value="Fibrocystin"/>
</dbReference>
<evidence type="ECO:0000256" key="7">
    <source>
        <dbReference type="ARBA" id="ARBA00022989"/>
    </source>
</evidence>
<proteinExistence type="predicted"/>
<keyword evidence="8" id="KW-0325">Glycoprotein</keyword>
<gene>
    <name evidence="14" type="ORF">KP79_PYT22524</name>
</gene>
<keyword evidence="11" id="KW-0472">Membrane</keyword>
<evidence type="ECO:0000256" key="11">
    <source>
        <dbReference type="SAM" id="Phobius"/>
    </source>
</evidence>
<comment type="subcellular location">
    <subcellularLocation>
        <location evidence="2">Cell membrane</location>
    </subcellularLocation>
    <subcellularLocation>
        <location evidence="3">Cell projection</location>
    </subcellularLocation>
    <subcellularLocation>
        <location evidence="1">Membrane</location>
        <topology evidence="1">Single-pass membrane protein</topology>
    </subcellularLocation>
</comment>
<evidence type="ECO:0000256" key="1">
    <source>
        <dbReference type="ARBA" id="ARBA00004167"/>
    </source>
</evidence>
<keyword evidence="11" id="KW-0812">Transmembrane</keyword>
<feature type="transmembrane region" description="Helical" evidence="11">
    <location>
        <begin position="4460"/>
        <end position="4485"/>
    </location>
</feature>
<dbReference type="InterPro" id="IPR037524">
    <property type="entry name" value="PA14/GLEYA"/>
</dbReference>
<keyword evidence="6" id="KW-0677">Repeat</keyword>
<evidence type="ECO:0000256" key="3">
    <source>
        <dbReference type="ARBA" id="ARBA00004316"/>
    </source>
</evidence>
<dbReference type="SUPFAM" id="SSF51126">
    <property type="entry name" value="Pectin lyase-like"/>
    <property type="match status" value="2"/>
</dbReference>
<dbReference type="InterPro" id="IPR013783">
    <property type="entry name" value="Ig-like_fold"/>
</dbReference>
<dbReference type="EMBL" id="NEDP02002737">
    <property type="protein sequence ID" value="OWF50188.1"/>
    <property type="molecule type" value="Genomic_DNA"/>
</dbReference>
<dbReference type="GO" id="GO:0042995">
    <property type="term" value="C:cell projection"/>
    <property type="evidence" value="ECO:0007669"/>
    <property type="project" value="UniProtKB-SubCell"/>
</dbReference>
<dbReference type="PANTHER" id="PTHR46769">
    <property type="entry name" value="POLYCYSTIC KIDNEY AND HEPATIC DISEASE 1 (AUTOSOMAL RECESSIVE)-LIKE 1"/>
    <property type="match status" value="1"/>
</dbReference>
<dbReference type="Gene3D" id="2.60.120.1560">
    <property type="match status" value="1"/>
</dbReference>
<dbReference type="InterPro" id="IPR002909">
    <property type="entry name" value="IPT_dom"/>
</dbReference>
<accession>A0A210QNA1</accession>
<dbReference type="SMART" id="SM01225">
    <property type="entry name" value="G8"/>
    <property type="match status" value="2"/>
</dbReference>
<dbReference type="GO" id="GO:0005886">
    <property type="term" value="C:plasma membrane"/>
    <property type="evidence" value="ECO:0007669"/>
    <property type="project" value="UniProtKB-SubCell"/>
</dbReference>
<dbReference type="CDD" id="cd00603">
    <property type="entry name" value="IPT_PCSR"/>
    <property type="match status" value="9"/>
</dbReference>
<dbReference type="Gene3D" id="2.60.40.10">
    <property type="entry name" value="Immunoglobulins"/>
    <property type="match status" value="14"/>
</dbReference>
<protein>
    <submittedName>
        <fullName evidence="14">Fibrocystin-L</fullName>
    </submittedName>
</protein>
<keyword evidence="9" id="KW-0966">Cell projection</keyword>
<keyword evidence="7 11" id="KW-1133">Transmembrane helix</keyword>
<evidence type="ECO:0000256" key="9">
    <source>
        <dbReference type="ARBA" id="ARBA00023273"/>
    </source>
</evidence>
<evidence type="ECO:0000256" key="6">
    <source>
        <dbReference type="ARBA" id="ARBA00022737"/>
    </source>
</evidence>
<sequence length="4558" mass="487804">MDAVLKFQLTNHGYPTRTPKQIPNSAWGSLISRLLRYMQWVTAGIRAYLAVYQPTSRVRQIQAYRKHTNYNTVQIKMNAIHQMDGMASANDRFLLLQVATIVLLLKFSECAVVTSVGPSKGSTNGEVRLNLAGSGFAKNQFNHGAGNTNLGNTVTLVSDTKQFDCPVHIDGTQEQQIQCYTPAGMPVDTYKVKVTVDGVPVDDSDICNNCHFTPSVSNTPTITTIEPRSGPPGTIVSFYGKIFTNKYGSNIDESSNGKTVSILRVYVGGQKCELKNGDDFYGIQLDNGGDSDYGYIKCKTGETGIKIGNINGSIIISDEYGRTQPQKDLYKVSGNYQFYMFQTYAEISSVTPATGSVEGGTLISIAGNNFDETRTGAVVMVGGTPCVIKGAVTKTLITCETAAKPGSTPARHAGNRGLKLEIWNATTKTQALLSEVGALDNTAADYYMDFLDEAYYTDSTMENMVTKMSGFFVPPFDGDYSFHIKAEDGAELHFSTDDNPSNMARIAYSGKTNSYDTASSQSSSRMSLSKANKYYMEVYHREGTSTAFAKVSARFYNTNLTSAYTDNVKSEVHKLEVTSTVKREIQSLTFTGFTNGSSTSAVQEVTVEEDVPGTGGQIRLGLYTAFTGLIDFRADSSDVATAINNLPVFDSGESVSVTDVATETNGIKYTITFTSERGDFSAFVAEASDSLTVTVAKTTTGIPKGTVVALSMAGIPAPLVAPGASSSEVQSAMEKLFSTRCPSVISSPAGKKVQYTFETSSATPSYNRNYRYSEMEAFCGNYVLKNPRYIFKSDSNIDPLSLTLSPKMCFAHQGAIGANLRVWYEYTDQQSEIVGKWSTLSNVITTSGNTEWEYSCVEVLSALSAKATGGTRFYLKAVYIYRSGDVYIDEVFFGTSPPTTDVGIAKQRLKPAKPNGVKIANVTVAESSGSHHVTLFPLNCGNNFPLFTSDSAQRPIGADVAVSRVQAASAPIQGTFNLTFLGSTISSIPANIDTDDLADNLKTINGLNEVSVSKKGDCANFEWTIQYTSLAGDQSLVQVDPSQLTGESVVMTPKDVTDGHVVFDALPGEFLRVPHDKAQVMMLINDVPTKCSGTCDFEWLTGNTPTVTGISPGTGPTGTVATISGTGFSGTSANNTVMIGGTACTVNASTTTSITCTIGSGPEGVYKVDVNVAGSGLAQHSGGDVTYIYSTGIDNFSPGSSSLGGGVNLTVNGYGYRNDATVAVGGQDCPVISRSTDQLVCVIPPKTSAGAVPVVVAMTGIASSTASSSFTYDSSITAQVTSITPTTSGVKGGATITILGSGFGSSGTLIIGGTTVTPLIYSNTQVTAVLSSLTPGVHLVQVIVGTDGAAVLDSNAVPTISYILQVTNVFPLQGSLQGGTLVTITGQGLDDDAEIKIGGHPCDIDSITATTQIVCKIGDTGTKHQVDNQGSHFAFGKGFAWEPKNLQVYLGDTVHWSWDYALYIAGMKPRVQQVKNASSTEPEQNGFSSGPSGTKTGAFEFKFNTLGTNYYWSDYIDLYTTTWFRGSVQVTNKESYVGDLSVKVGGIEAVYDKNSGVSNPTGSSQCVATLSAISGCSDPAPTGGDSAKFNFKFWSCLTPTVTAISRNSGTANDEIMVTGTGLSSTTCQNEVKFGSDSCTVSAGSSSSVTCKLDSATSPPVGVQQSIDVRVGNLGSARIAIPGHITRTFAAIPVVSSFTPSLGSLEGHTPLNIVGAGFQGSTPDVDVTVTIGGYPCPISSLSYTNIVCSTPKSLTDGLKEIEVKVNAGGQMVPAECTSCNFTYDIGSTASVESVSPTSVDGSPTTLTITGKRMGGSTSDVSVTIGGEVCTVTAATTTAVECTISDVPVGAQPLVLDVAQKGRAMHDPSPVTVTSQAVITSVSPAAGSTNGGTDVTITGNGFDQGSSVTIDGASCPVTSVSLSQIVFTTAAHGAAIDRDLLVTSGSTTYTAEKFDFTVAATPVISSVSPTSGSSGDPVTLSGTNFGATIADNSVTLGERACTLTSASTTEITFIVGDYRAGSYELVVDVAGSGLSNNDKVFTFDMTASGISPNSGSTNGDQTVTISGSGFDNTTTATICSEPCVQSTAQNSTETQFICVTPAASGHPTQSCSVVVTVNSITQTLSYTYDATKTPEITDVTPTRGGTGGGTRITVSGSGFGTTKSDCSVTVEGSACVVDSVSNNQIVCDTGSISASVRGKVRVEIAGDGQALQTAADFHYVDVWSSVYTWGGVSLPTDGDLVVIQAGQTIYLDTTTAVMKMILIQGGELIFDDNQDVELKSEIILVTDGGLLQVGTEQAPFQNKATITLYGHQRSKELPIYGTKTLAVREGTLDLHGIPTPITWTMLAETANAGTHVIKLKLAVNWNVGDEIIIATTGDFKSQSQNEQKTITAIAGDQKTLTLDSNLAHEHIAVTESFGTSANAATLDFAAEVGLLTHNVKVQGNSDAQWIEKIEACPDGFNTGEFATQTCFQGRFGEEMGSDQFGGQIMIHAPEFDTHRSTGRIQYVELFHMGQAFRLGRYPLHFHLNGDMSHCYARGLGIHETFNRAVNIHGTHNLLVEHIVIYNIMGGAFFLEDGIESGNTIQYNLAIFVRESSSLLNDDVTPASFWVTNPNNTIQHNHAAGGSHFGFWYRMHDHPEGPSFTNTVCPKLVTLGVFHNNSAHSFGWFGLWIFPTYTPRVGGICGSSAPTPVVFDTFLTWNNEKGAETVNTGAIQFKNIRAISNKKAGFEGKLIVEGEDLSNPTNEAALKDSLIVGHASFSGGSECTNGAVVIPYGFGFQINNVEFVNFDRPSCSALIWTRIDGTCGDQCGGFSYKTSGLTWTSSPNRGRYAWLFEGILEDQDGTLCDSANCKVIPTTETLPPSCVNYPDFNFGIPASKCPSAVKFHRFGFNEIKPSSLEFKQSNWTNQHGSSLAEYRDKRITHKKGWVLDLVSGKTYNVAFVNSAPQTNISFSGTVYHLEGNDYILLRQEVNKKPDRLRSSDRGFVEASETALDPSTNINGDWTFDHYTNEITILVKGNGGGDRRKKRSSPSLQGAPTAQSFNFQAFKCFYTNCTPPPDPNTVPPVTQRPTDFVYWSASNSWTWLSNTLPEAGTDLTIPKDVWMVADMAIPWFNKVILYGTIEFDHGPTAPYCNIDLNATHIIILGGRLIIGWPDAPYLGNSQVILRGNWQTAEYTDLTNAPTVGAKAIGVFGGLDLHGIDVGVSWTRLAATAAAGASTITLAKAVNWTAGNEIVLATTSYDMWETETFRISSVSQDGLTLTLNSSLLYKHVVHTETINGMTINLGAEVGLLSRNVKVIGEDYANMFKESFGARTLVGVAQQGSSLYIGYARLSNVEFFHTGQESYTEFYDARFSLTFLDGGTVSNIKPSSVNKCAFHNGFSPAIGVYGTHGLPIDDNVLHHTVWWGIETFSDDTRLRRNLLTLVVWEGAYQDREEQFNYRFEGAINAEKAKDIVIEDNVVAGAERVGYRLNAMECGSAGYGRNLVHSSLTGFGIFPEDELTVSCVQISNITAWKCRDSGIFYENSASVEINSVLLIENTVGTAPLVIGPAAISHLTADKYVLIKDSTVVGATTSFDCATDTLKSDENIAFSSQARTWNTDGSHIGIGFAMFLSGSNNMPKKPHLGSMSYPAILGITNLDGVTFAHFNTICGVNDFAVTTNAKGDDGLHPIKSKNAVLNDVSTDNKIRYYRPNVGKINSADCVDMDCDGLKKGLFSDEDGSFLGSSGAVVPQSEWEWDGDARRGLGDYRIPKTMLTTLDGTRIPVNDIAPNKGSIIRNNNCQYRTAWQAYQCTDLTYKMLIIESMDADTETRRVSPVAILGDGYLDLINGPQDHGWCSGYTCRKRVSTFMALVATGKEYLIHFTGTSPQHLRYFLIDANSTQSIKLAVWYSQPNRRDVYVEGISVQAKNGRTVNGAYILDPPTYPEEFMPNVSDTSGQNYFDRDSGLLHFTIRGDKSLEVKTDPSIIVSFQFPAMSIDDFFGPQLIQHLAAFFNLSPDKVRLVKIVRETTPAGRRRKRSTGNDQAVVEISDTPRSNINDSSGLTPEQLQNISATLVNEIQLGNISQVVNLTVVGVAVVEPLASPGTPEWNATTTDSAYIVISEASSMRFNPAPEPQHEGVVFRTQPKIQVLNAQGQPITQLGTASQPWEITASLRPGGSNALANLTGNLTVEFVNGWANFTDLLITQFGTDFYIDFTLTVPTDSNFTIASDPLTVTGRPIIASISSMTSTVIENNNFAISVELRDEVTSELIPDIAWRGHTWTMTAELNKPELHPGSMAGSNETVFSTSSSAANFYTLSFTSLGIYALKLHIFTTPSGFDFYKETQVVVRSQAQTSIIVEQTTQIVMIFDDDYNAVVGADVNAFAAMMATRFILTYPDILFNSVSVVPGSIVVTYTVSGGVSDVNTTVYGMCESVQNGSSFTFNSQAITLSGYLSVGGISYYGVYCGPLTTTDPTTDESKIALALIIALSVVSVALLAIVVAIIIWKCKVYPKTKTRDLHKYTNYDNQPNSIEDILFREQSFMSIRAKSAGLPQAPAATNINSFGGYSHNMEKKSPLPF</sequence>
<dbReference type="SUPFAM" id="SSF81296">
    <property type="entry name" value="E set domains"/>
    <property type="match status" value="12"/>
</dbReference>
<dbReference type="PROSITE" id="PS51484">
    <property type="entry name" value="G8"/>
    <property type="match status" value="2"/>
</dbReference>
<feature type="domain" description="G8" evidence="12">
    <location>
        <begin position="3081"/>
        <end position="3210"/>
    </location>
</feature>
<evidence type="ECO:0000259" key="12">
    <source>
        <dbReference type="PROSITE" id="PS51484"/>
    </source>
</evidence>
<feature type="compositionally biased region" description="Polar residues" evidence="10">
    <location>
        <begin position="4031"/>
        <end position="4042"/>
    </location>
</feature>
<dbReference type="Pfam" id="PF10162">
    <property type="entry name" value="G8"/>
    <property type="match status" value="2"/>
</dbReference>
<name>A0A210QNA1_MIZYE</name>
<dbReference type="SMART" id="SM00710">
    <property type="entry name" value="PbH1"/>
    <property type="match status" value="8"/>
</dbReference>
<dbReference type="PROSITE" id="PS51820">
    <property type="entry name" value="PA14"/>
    <property type="match status" value="1"/>
</dbReference>
<dbReference type="PANTHER" id="PTHR46769:SF2">
    <property type="entry name" value="FIBROCYSTIN-L ISOFORM 2 PRECURSOR-RELATED"/>
    <property type="match status" value="1"/>
</dbReference>
<dbReference type="STRING" id="6573.A0A210QNA1"/>
<comment type="caution">
    <text evidence="14">The sequence shown here is derived from an EMBL/GenBank/DDBJ whole genome shotgun (WGS) entry which is preliminary data.</text>
</comment>
<dbReference type="InterPro" id="IPR055401">
    <property type="entry name" value="CEMIP_beta-hel_dom"/>
</dbReference>
<dbReference type="Pfam" id="PF24606">
    <property type="entry name" value="CEMIP_beta-hel"/>
    <property type="match status" value="2"/>
</dbReference>
<dbReference type="FunFam" id="2.60.40.10:FF:001292">
    <property type="entry name" value="PKHD1 like 1"/>
    <property type="match status" value="1"/>
</dbReference>
<dbReference type="InterPro" id="IPR019316">
    <property type="entry name" value="G8_domain"/>
</dbReference>
<dbReference type="SMART" id="SM00429">
    <property type="entry name" value="IPT"/>
    <property type="match status" value="12"/>
</dbReference>
<keyword evidence="4" id="KW-1003">Cell membrane</keyword>
<dbReference type="InterPro" id="IPR011050">
    <property type="entry name" value="Pectin_lyase_fold/virulence"/>
</dbReference>
<keyword evidence="15" id="KW-1185">Reference proteome</keyword>
<evidence type="ECO:0000256" key="2">
    <source>
        <dbReference type="ARBA" id="ARBA00004236"/>
    </source>
</evidence>
<organism evidence="14 15">
    <name type="scientific">Mizuhopecten yessoensis</name>
    <name type="common">Japanese scallop</name>
    <name type="synonym">Patinopecten yessoensis</name>
    <dbReference type="NCBI Taxonomy" id="6573"/>
    <lineage>
        <taxon>Eukaryota</taxon>
        <taxon>Metazoa</taxon>
        <taxon>Spiralia</taxon>
        <taxon>Lophotrochozoa</taxon>
        <taxon>Mollusca</taxon>
        <taxon>Bivalvia</taxon>
        <taxon>Autobranchia</taxon>
        <taxon>Pteriomorphia</taxon>
        <taxon>Pectinida</taxon>
        <taxon>Pectinoidea</taxon>
        <taxon>Pectinidae</taxon>
        <taxon>Mizuhopecten</taxon>
    </lineage>
</organism>
<evidence type="ECO:0000256" key="10">
    <source>
        <dbReference type="SAM" id="MobiDB-lite"/>
    </source>
</evidence>
<dbReference type="Proteomes" id="UP000242188">
    <property type="component" value="Unassembled WGS sequence"/>
</dbReference>
<dbReference type="OrthoDB" id="120976at2759"/>
<evidence type="ECO:0000313" key="15">
    <source>
        <dbReference type="Proteomes" id="UP000242188"/>
    </source>
</evidence>
<evidence type="ECO:0000256" key="4">
    <source>
        <dbReference type="ARBA" id="ARBA00022475"/>
    </source>
</evidence>
<keyword evidence="5" id="KW-0732">Signal</keyword>
<dbReference type="InterPro" id="IPR014756">
    <property type="entry name" value="Ig_E-set"/>
</dbReference>
<feature type="domain" description="PA14" evidence="13">
    <location>
        <begin position="413"/>
        <end position="567"/>
    </location>
</feature>
<dbReference type="CDD" id="cd00102">
    <property type="entry name" value="IPT"/>
    <property type="match status" value="2"/>
</dbReference>
<feature type="domain" description="G8" evidence="12">
    <location>
        <begin position="2225"/>
        <end position="2346"/>
    </location>
</feature>